<dbReference type="AlphaFoldDB" id="J9AL00"/>
<dbReference type="Proteomes" id="UP000004810">
    <property type="component" value="Unassembled WGS sequence"/>
</dbReference>
<dbReference type="InterPro" id="IPR051697">
    <property type="entry name" value="Patched_domain-protein"/>
</dbReference>
<protein>
    <recommendedName>
        <fullName evidence="4">SSD domain-containing protein</fullName>
    </recommendedName>
</protein>
<accession>J9AL00</accession>
<keyword evidence="1" id="KW-1133">Transmembrane helix</keyword>
<feature type="transmembrane region" description="Helical" evidence="1">
    <location>
        <begin position="42"/>
        <end position="64"/>
    </location>
</feature>
<evidence type="ECO:0000256" key="1">
    <source>
        <dbReference type="SAM" id="Phobius"/>
    </source>
</evidence>
<feature type="non-terminal residue" evidence="2">
    <location>
        <position position="1"/>
    </location>
</feature>
<name>J9AL00_WUCBA</name>
<dbReference type="GO" id="GO:0005886">
    <property type="term" value="C:plasma membrane"/>
    <property type="evidence" value="ECO:0007669"/>
    <property type="project" value="TreeGrafter"/>
</dbReference>
<dbReference type="SUPFAM" id="SSF82866">
    <property type="entry name" value="Multidrug efflux transporter AcrB transmembrane domain"/>
    <property type="match status" value="1"/>
</dbReference>
<proteinExistence type="predicted"/>
<dbReference type="PANTHER" id="PTHR10796">
    <property type="entry name" value="PATCHED-RELATED"/>
    <property type="match status" value="1"/>
</dbReference>
<keyword evidence="1" id="KW-0472">Membrane</keyword>
<dbReference type="PANTHER" id="PTHR10796:SF88">
    <property type="entry name" value="SSD DOMAIN-CONTAINING PROTEIN"/>
    <property type="match status" value="1"/>
</dbReference>
<evidence type="ECO:0000313" key="2">
    <source>
        <dbReference type="EMBL" id="EJW74935.1"/>
    </source>
</evidence>
<feature type="non-terminal residue" evidence="2">
    <location>
        <position position="73"/>
    </location>
</feature>
<reference evidence="3" key="1">
    <citation type="submission" date="2012-08" db="EMBL/GenBank/DDBJ databases">
        <title>The Genome Sequence of Wuchereria bancrofti.</title>
        <authorList>
            <person name="Nutman T.B."/>
            <person name="Fink D.L."/>
            <person name="Russ C."/>
            <person name="Young S."/>
            <person name="Zeng Q."/>
            <person name="Koehrsen M."/>
            <person name="Alvarado L."/>
            <person name="Berlin A."/>
            <person name="Chapman S.B."/>
            <person name="Chen Z."/>
            <person name="Freedman E."/>
            <person name="Gellesch M."/>
            <person name="Goldberg J."/>
            <person name="Griggs A."/>
            <person name="Gujja S."/>
            <person name="Heilman E.R."/>
            <person name="Heiman D."/>
            <person name="Hepburn T."/>
            <person name="Howarth C."/>
            <person name="Jen D."/>
            <person name="Larson L."/>
            <person name="Lewis B."/>
            <person name="Mehta T."/>
            <person name="Park D."/>
            <person name="Pearson M."/>
            <person name="Roberts A."/>
            <person name="Saif S."/>
            <person name="Shea T."/>
            <person name="Shenoy N."/>
            <person name="Sisk P."/>
            <person name="Stolte C."/>
            <person name="Sykes S."/>
            <person name="Walk T."/>
            <person name="White J."/>
            <person name="Yandava C."/>
            <person name="Haas B."/>
            <person name="Henn M.R."/>
            <person name="Nusbaum C."/>
            <person name="Birren B."/>
        </authorList>
    </citation>
    <scope>NUCLEOTIDE SEQUENCE [LARGE SCALE GENOMIC DNA]</scope>
    <source>
        <strain evidence="3">NA</strain>
    </source>
</reference>
<sequence>EKLRICFASVALPALQASISTSLCLFGLFFKELYIAQVFVKTMLLCIFLCVFHGLLIIPCMLVLTDLVMQFCR</sequence>
<dbReference type="EMBL" id="ADBV01011373">
    <property type="protein sequence ID" value="EJW74935.1"/>
    <property type="molecule type" value="Genomic_DNA"/>
</dbReference>
<gene>
    <name evidence="2" type="ORF">WUBG_14157</name>
</gene>
<organism evidence="2 3">
    <name type="scientific">Wuchereria bancrofti</name>
    <dbReference type="NCBI Taxonomy" id="6293"/>
    <lineage>
        <taxon>Eukaryota</taxon>
        <taxon>Metazoa</taxon>
        <taxon>Ecdysozoa</taxon>
        <taxon>Nematoda</taxon>
        <taxon>Chromadorea</taxon>
        <taxon>Rhabditida</taxon>
        <taxon>Spirurina</taxon>
        <taxon>Spiruromorpha</taxon>
        <taxon>Filarioidea</taxon>
        <taxon>Onchocercidae</taxon>
        <taxon>Wuchereria</taxon>
    </lineage>
</organism>
<evidence type="ECO:0008006" key="4">
    <source>
        <dbReference type="Google" id="ProtNLM"/>
    </source>
</evidence>
<dbReference type="GO" id="GO:0030659">
    <property type="term" value="C:cytoplasmic vesicle membrane"/>
    <property type="evidence" value="ECO:0007669"/>
    <property type="project" value="TreeGrafter"/>
</dbReference>
<evidence type="ECO:0000313" key="3">
    <source>
        <dbReference type="Proteomes" id="UP000004810"/>
    </source>
</evidence>
<keyword evidence="1" id="KW-0812">Transmembrane</keyword>
<dbReference type="GO" id="GO:0006897">
    <property type="term" value="P:endocytosis"/>
    <property type="evidence" value="ECO:0007669"/>
    <property type="project" value="TreeGrafter"/>
</dbReference>
<dbReference type="GO" id="GO:0018996">
    <property type="term" value="P:molting cycle, collagen and cuticulin-based cuticle"/>
    <property type="evidence" value="ECO:0007669"/>
    <property type="project" value="TreeGrafter"/>
</dbReference>
<feature type="transmembrane region" description="Helical" evidence="1">
    <location>
        <begin position="7"/>
        <end position="30"/>
    </location>
</feature>
<comment type="caution">
    <text evidence="2">The sequence shown here is derived from an EMBL/GenBank/DDBJ whole genome shotgun (WGS) entry which is preliminary data.</text>
</comment>